<dbReference type="AlphaFoldDB" id="A0A097QW78"/>
<feature type="region of interest" description="Disordered" evidence="1">
    <location>
        <begin position="1"/>
        <end position="28"/>
    </location>
</feature>
<proteinExistence type="predicted"/>
<dbReference type="Proteomes" id="UP000029980">
    <property type="component" value="Chromosome"/>
</dbReference>
<dbReference type="HOGENOM" id="CLU_2802469_0_0_2"/>
<dbReference type="STRING" id="1505907.TEU_10595"/>
<sequence>MNRKLDEFLGNVEPKTKREEKPKTKKKRLKSTSLEAFLPEEHVNYFKQLRIGSKKIRNAKIEEL</sequence>
<dbReference type="KEGG" id="teu:TEU_10595"/>
<reference evidence="2 3" key="1">
    <citation type="journal article" date="2015" name="Int. J. Syst. Evol. Microbiol.">
        <title>Thermococcus eurythermalis sp. nov., a conditional piezophilic hyperthermophilic archaeon with a wide temperature range isolated from an oil-immersed chimney in the Guaymas Basin.</title>
        <authorList>
            <person name="Zhao W."/>
            <person name="Zeng X."/>
            <person name="Xiao X."/>
        </authorList>
    </citation>
    <scope>NUCLEOTIDE SEQUENCE [LARGE SCALE GENOMIC DNA]</scope>
    <source>
        <strain evidence="2 3">A501</strain>
    </source>
</reference>
<dbReference type="NCBIfam" id="NF041142">
    <property type="entry name" value="PCNA_Inhib"/>
    <property type="match status" value="1"/>
</dbReference>
<dbReference type="RefSeq" id="WP_050003709.1">
    <property type="nucleotide sequence ID" value="NZ_CP008887.1"/>
</dbReference>
<evidence type="ECO:0000313" key="2">
    <source>
        <dbReference type="EMBL" id="AIU70747.1"/>
    </source>
</evidence>
<gene>
    <name evidence="2" type="ORF">TEU_10595</name>
</gene>
<dbReference type="GeneID" id="25153880"/>
<evidence type="ECO:0000256" key="1">
    <source>
        <dbReference type="SAM" id="MobiDB-lite"/>
    </source>
</evidence>
<evidence type="ECO:0000313" key="3">
    <source>
        <dbReference type="Proteomes" id="UP000029980"/>
    </source>
</evidence>
<keyword evidence="3" id="KW-1185">Reference proteome</keyword>
<accession>A0A097QW78</accession>
<protein>
    <submittedName>
        <fullName evidence="2">Uncharacterized protein</fullName>
    </submittedName>
</protein>
<dbReference type="EMBL" id="CP008887">
    <property type="protein sequence ID" value="AIU70747.1"/>
    <property type="molecule type" value="Genomic_DNA"/>
</dbReference>
<name>A0A097QW78_9EURY</name>
<organism evidence="2 3">
    <name type="scientific">Thermococcus eurythermalis</name>
    <dbReference type="NCBI Taxonomy" id="1505907"/>
    <lineage>
        <taxon>Archaea</taxon>
        <taxon>Methanobacteriati</taxon>
        <taxon>Methanobacteriota</taxon>
        <taxon>Thermococci</taxon>
        <taxon>Thermococcales</taxon>
        <taxon>Thermococcaceae</taxon>
        <taxon>Thermococcus</taxon>
    </lineage>
</organism>
<dbReference type="InterPro" id="IPR053615">
    <property type="entry name" value="PCNA-interact_regulator"/>
</dbReference>